<dbReference type="SUPFAM" id="SSF51735">
    <property type="entry name" value="NAD(P)-binding Rossmann-fold domains"/>
    <property type="match status" value="1"/>
</dbReference>
<dbReference type="PANTHER" id="PTHR43669">
    <property type="entry name" value="5-KETO-D-GLUCONATE 5-REDUCTASE"/>
    <property type="match status" value="1"/>
</dbReference>
<sequence>MSIIKDKNIVVTGGSRGLGLGLVEALVAQGARVTVVARDAGALEAVRARLGVATVSADVTDEAAAHRILAEVRPEILALNAGAPPRMGRLDQLSWADFSAPWETDVKAGLYWLQAALRLPLAPGSRVLVGSSGAARNGSPLSGGYAGAKRMLWFMARYANGISEQQKLGIRFQAIVPMQMIGGTGVGDAGAAAYARAMGVAPGEFLARFGTPMPPRAFGDKVVSMLDDPAWAKGFAFGFGGDSGITVLEEAAA</sequence>
<evidence type="ECO:0000313" key="5">
    <source>
        <dbReference type="Proteomes" id="UP000319722"/>
    </source>
</evidence>
<organism evidence="4 5">
    <name type="scientific">Variovorax beijingensis</name>
    <dbReference type="NCBI Taxonomy" id="2496117"/>
    <lineage>
        <taxon>Bacteria</taxon>
        <taxon>Pseudomonadati</taxon>
        <taxon>Pseudomonadota</taxon>
        <taxon>Betaproteobacteria</taxon>
        <taxon>Burkholderiales</taxon>
        <taxon>Comamonadaceae</taxon>
        <taxon>Variovorax</taxon>
    </lineage>
</organism>
<proteinExistence type="inferred from homology"/>
<dbReference type="SMART" id="SM00822">
    <property type="entry name" value="PKS_KR"/>
    <property type="match status" value="1"/>
</dbReference>
<dbReference type="Proteomes" id="UP000319722">
    <property type="component" value="Unassembled WGS sequence"/>
</dbReference>
<comment type="caution">
    <text evidence="4">The sequence shown here is derived from an EMBL/GenBank/DDBJ whole genome shotgun (WGS) entry which is preliminary data.</text>
</comment>
<feature type="domain" description="Ketoreductase" evidence="3">
    <location>
        <begin position="7"/>
        <end position="184"/>
    </location>
</feature>
<dbReference type="Gene3D" id="3.40.50.720">
    <property type="entry name" value="NAD(P)-binding Rossmann-like Domain"/>
    <property type="match status" value="1"/>
</dbReference>
<dbReference type="PANTHER" id="PTHR43669:SF3">
    <property type="entry name" value="ALCOHOL DEHYDROGENASE, PUTATIVE (AFU_ORTHOLOGUE AFUA_3G03445)-RELATED"/>
    <property type="match status" value="1"/>
</dbReference>
<dbReference type="InterPro" id="IPR036291">
    <property type="entry name" value="NAD(P)-bd_dom_sf"/>
</dbReference>
<dbReference type="CDD" id="cd05233">
    <property type="entry name" value="SDR_c"/>
    <property type="match status" value="1"/>
</dbReference>
<comment type="similarity">
    <text evidence="1">Belongs to the short-chain dehydrogenases/reductases (SDR) family.</text>
</comment>
<dbReference type="GO" id="GO:0016491">
    <property type="term" value="F:oxidoreductase activity"/>
    <property type="evidence" value="ECO:0007669"/>
    <property type="project" value="UniProtKB-KW"/>
</dbReference>
<dbReference type="InterPro" id="IPR057326">
    <property type="entry name" value="KR_dom"/>
</dbReference>
<gene>
    <name evidence="4" type="ORF">FB547_11225</name>
</gene>
<dbReference type="EMBL" id="VIVL01000012">
    <property type="protein sequence ID" value="TWD76389.1"/>
    <property type="molecule type" value="Genomic_DNA"/>
</dbReference>
<protein>
    <submittedName>
        <fullName evidence="4">NAD(P)-dependent dehydrogenase (Short-subunit alcohol dehydrogenase family)</fullName>
    </submittedName>
</protein>
<evidence type="ECO:0000256" key="1">
    <source>
        <dbReference type="ARBA" id="ARBA00006484"/>
    </source>
</evidence>
<reference evidence="4 5" key="1">
    <citation type="submission" date="2019-06" db="EMBL/GenBank/DDBJ databases">
        <title>Sorghum-associated microbial communities from plants grown in Nebraska, USA.</title>
        <authorList>
            <person name="Schachtman D."/>
        </authorList>
    </citation>
    <scope>NUCLEOTIDE SEQUENCE [LARGE SCALE GENOMIC DNA]</scope>
    <source>
        <strain evidence="4 5">T529</strain>
    </source>
</reference>
<dbReference type="OrthoDB" id="7211155at2"/>
<evidence type="ECO:0000259" key="3">
    <source>
        <dbReference type="SMART" id="SM00822"/>
    </source>
</evidence>
<evidence type="ECO:0000256" key="2">
    <source>
        <dbReference type="ARBA" id="ARBA00023002"/>
    </source>
</evidence>
<keyword evidence="2" id="KW-0560">Oxidoreductase</keyword>
<dbReference type="InterPro" id="IPR002347">
    <property type="entry name" value="SDR_fam"/>
</dbReference>
<dbReference type="Pfam" id="PF00106">
    <property type="entry name" value="adh_short"/>
    <property type="match status" value="1"/>
</dbReference>
<accession>A0A561BC11</accession>
<name>A0A561BC11_9BURK</name>
<dbReference type="RefSeq" id="WP_145746753.1">
    <property type="nucleotide sequence ID" value="NZ_VIVL01000012.1"/>
</dbReference>
<dbReference type="AlphaFoldDB" id="A0A561BC11"/>
<evidence type="ECO:0000313" key="4">
    <source>
        <dbReference type="EMBL" id="TWD76389.1"/>
    </source>
</evidence>